<sequence length="436" mass="47653">MTTYNPMRELPAKAGYKAGDMFVLCGELFGRGYANGIIDEARRAGMTIIGTTVGRRDADGTLRPLNDAELAEAEANLGGKIINVPLEAGFDMEPDGSGTTPLDQLKGVKTDEWESVRLNWEGIEASRQSGIRRFTANMGKVAEELERLIPAGASVLFAHSMAGGIPRARIFMPLLNKVFKGQGERFISSETFWNSELGRLCQLSFDEVTADTFRYLIDATVAIRKRNTAAGARVSYVAYGYHGCEVLVNGRYTWQTYTPYLQGWAKVRLEDVATAAWNEGVRATVFNCPEILTNSSALFLGVEISLYPLLAALEKEGNGKAAEQVRQECQALLKPDAGVRDILEKANDYLASPVLAPFGDYAGWPLHNTPELAELMLGCSEELLGMNANPKEIVCGVLSRAVFSGVGRLMFDAAWAPAAPVFWLNHDVIARRLQAD</sequence>
<dbReference type="EMBL" id="JAHCVK010000014">
    <property type="protein sequence ID" value="MBT0654675.1"/>
    <property type="molecule type" value="Genomic_DNA"/>
</dbReference>
<protein>
    <submittedName>
        <fullName evidence="1">Uncharacterized protein</fullName>
    </submittedName>
</protein>
<dbReference type="Pfam" id="PF22046">
    <property type="entry name" value="FabMG"/>
    <property type="match status" value="1"/>
</dbReference>
<name>A0ABS5SH46_9BACT</name>
<accession>A0ABS5SH46</accession>
<dbReference type="InterPro" id="IPR053909">
    <property type="entry name" value="FabMG"/>
</dbReference>
<reference evidence="1 2" key="1">
    <citation type="submission" date="2021-05" db="EMBL/GenBank/DDBJ databases">
        <title>The draft genome of Geobacter luticola JCM 17780.</title>
        <authorList>
            <person name="Xu Z."/>
            <person name="Masuda Y."/>
            <person name="Itoh H."/>
            <person name="Senoo K."/>
        </authorList>
    </citation>
    <scope>NUCLEOTIDE SEQUENCE [LARGE SCALE GENOMIC DNA]</scope>
    <source>
        <strain evidence="1 2">JCM 17780</strain>
    </source>
</reference>
<dbReference type="Proteomes" id="UP000756860">
    <property type="component" value="Unassembled WGS sequence"/>
</dbReference>
<keyword evidence="2" id="KW-1185">Reference proteome</keyword>
<evidence type="ECO:0000313" key="2">
    <source>
        <dbReference type="Proteomes" id="UP000756860"/>
    </source>
</evidence>
<comment type="caution">
    <text evidence="1">The sequence shown here is derived from an EMBL/GenBank/DDBJ whole genome shotgun (WGS) entry which is preliminary data.</text>
</comment>
<dbReference type="RefSeq" id="WP_214176684.1">
    <property type="nucleotide sequence ID" value="NZ_JAHCVK010000014.1"/>
</dbReference>
<gene>
    <name evidence="1" type="ORF">KI810_16605</name>
</gene>
<evidence type="ECO:0000313" key="1">
    <source>
        <dbReference type="EMBL" id="MBT0654675.1"/>
    </source>
</evidence>
<proteinExistence type="predicted"/>
<organism evidence="1 2">
    <name type="scientific">Geomobilimonas luticola</name>
    <dbReference type="NCBI Taxonomy" id="1114878"/>
    <lineage>
        <taxon>Bacteria</taxon>
        <taxon>Pseudomonadati</taxon>
        <taxon>Thermodesulfobacteriota</taxon>
        <taxon>Desulfuromonadia</taxon>
        <taxon>Geobacterales</taxon>
        <taxon>Geobacteraceae</taxon>
        <taxon>Geomobilimonas</taxon>
    </lineage>
</organism>